<feature type="non-terminal residue" evidence="1">
    <location>
        <position position="1"/>
    </location>
</feature>
<keyword evidence="1" id="KW-0547">Nucleotide-binding</keyword>
<dbReference type="Gene3D" id="3.40.50.300">
    <property type="entry name" value="P-loop containing nucleotide triphosphate hydrolases"/>
    <property type="match status" value="1"/>
</dbReference>
<proteinExistence type="predicted"/>
<dbReference type="PANTHER" id="PTHR43394">
    <property type="entry name" value="ATP-DEPENDENT PERMEASE MDL1, MITOCHONDRIAL"/>
    <property type="match status" value="1"/>
</dbReference>
<keyword evidence="1" id="KW-0067">ATP-binding</keyword>
<dbReference type="SUPFAM" id="SSF52540">
    <property type="entry name" value="P-loop containing nucleoside triphosphate hydrolases"/>
    <property type="match status" value="1"/>
</dbReference>
<reference evidence="1 2" key="1">
    <citation type="journal article" date="2023" name="Microb. Genom.">
        <title>Mesoterricola silvestris gen. nov., sp. nov., Mesoterricola sediminis sp. nov., Geothrix oryzae sp. nov., Geothrix edaphica sp. nov., Geothrix rubra sp. nov., and Geothrix limicola sp. nov., six novel members of Acidobacteriota isolated from soils.</title>
        <authorList>
            <person name="Weisberg A.J."/>
            <person name="Pearce E."/>
            <person name="Kramer C.G."/>
            <person name="Chang J.H."/>
            <person name="Clarke C.R."/>
        </authorList>
    </citation>
    <scope>NUCLEOTIDE SEQUENCE [LARGE SCALE GENOMIC DNA]</scope>
    <source>
        <strain evidence="1 2">NE20-4-1</strain>
    </source>
</reference>
<protein>
    <submittedName>
        <fullName evidence="1">ABC transporter ATP-binding protein</fullName>
    </submittedName>
</protein>
<dbReference type="PANTHER" id="PTHR43394:SF1">
    <property type="entry name" value="ATP-BINDING CASSETTE SUB-FAMILY B MEMBER 10, MITOCHONDRIAL"/>
    <property type="match status" value="1"/>
</dbReference>
<keyword evidence="2" id="KW-1185">Reference proteome</keyword>
<dbReference type="EMBL" id="JARAWJ010000051">
    <property type="protein sequence ID" value="MDX3043411.1"/>
    <property type="molecule type" value="Genomic_DNA"/>
</dbReference>
<organism evidence="1 2">
    <name type="scientific">Streptomyces caniscabiei</name>
    <dbReference type="NCBI Taxonomy" id="2746961"/>
    <lineage>
        <taxon>Bacteria</taxon>
        <taxon>Bacillati</taxon>
        <taxon>Actinomycetota</taxon>
        <taxon>Actinomycetes</taxon>
        <taxon>Kitasatosporales</taxon>
        <taxon>Streptomycetaceae</taxon>
        <taxon>Streptomyces</taxon>
    </lineage>
</organism>
<accession>A0ABU4N0V7</accession>
<comment type="caution">
    <text evidence="1">The sequence shown here is derived from an EMBL/GenBank/DDBJ whole genome shotgun (WGS) entry which is preliminary data.</text>
</comment>
<name>A0ABU4N0V7_9ACTN</name>
<evidence type="ECO:0000313" key="1">
    <source>
        <dbReference type="EMBL" id="MDX3043411.1"/>
    </source>
</evidence>
<evidence type="ECO:0000313" key="2">
    <source>
        <dbReference type="Proteomes" id="UP001282474"/>
    </source>
</evidence>
<dbReference type="InterPro" id="IPR027417">
    <property type="entry name" value="P-loop_NTPase"/>
</dbReference>
<sequence>RLAIARTLLQAPRFLLLDEATANLDTESENALRDSIAMISGFCAVIAIAHRLSTVTEAQQIVVLDRGRVHAVGTHDELHRHSDLYRRLARLQALSDVAS</sequence>
<dbReference type="InterPro" id="IPR039421">
    <property type="entry name" value="Type_1_exporter"/>
</dbReference>
<dbReference type="GO" id="GO:0005524">
    <property type="term" value="F:ATP binding"/>
    <property type="evidence" value="ECO:0007669"/>
    <property type="project" value="UniProtKB-KW"/>
</dbReference>
<dbReference type="Proteomes" id="UP001282474">
    <property type="component" value="Unassembled WGS sequence"/>
</dbReference>
<gene>
    <name evidence="1" type="ORF">PV383_40520</name>
</gene>